<organism evidence="5 6">
    <name type="scientific">Amycolatopsis alba DSM 44262</name>
    <dbReference type="NCBI Taxonomy" id="1125972"/>
    <lineage>
        <taxon>Bacteria</taxon>
        <taxon>Bacillati</taxon>
        <taxon>Actinomycetota</taxon>
        <taxon>Actinomycetes</taxon>
        <taxon>Pseudonocardiales</taxon>
        <taxon>Pseudonocardiaceae</taxon>
        <taxon>Amycolatopsis</taxon>
    </lineage>
</organism>
<protein>
    <submittedName>
        <fullName evidence="5">N-acetyltransferase</fullName>
    </submittedName>
</protein>
<dbReference type="EMBL" id="NMQU01000015">
    <property type="protein sequence ID" value="OXM53902.1"/>
    <property type="molecule type" value="Genomic_DNA"/>
</dbReference>
<dbReference type="OrthoDB" id="149709at2"/>
<dbReference type="PANTHER" id="PTHR43877">
    <property type="entry name" value="AMINOALKYLPHOSPHONATE N-ACETYLTRANSFERASE-RELATED-RELATED"/>
    <property type="match status" value="1"/>
</dbReference>
<feature type="region of interest" description="Disordered" evidence="3">
    <location>
        <begin position="99"/>
        <end position="120"/>
    </location>
</feature>
<dbReference type="InterPro" id="IPR050832">
    <property type="entry name" value="Bact_Acetyltransf"/>
</dbReference>
<dbReference type="PANTHER" id="PTHR43877:SF1">
    <property type="entry name" value="ACETYLTRANSFERASE"/>
    <property type="match status" value="1"/>
</dbReference>
<name>A0A229S4M4_AMYAL</name>
<dbReference type="InterPro" id="IPR000182">
    <property type="entry name" value="GNAT_dom"/>
</dbReference>
<dbReference type="CDD" id="cd04301">
    <property type="entry name" value="NAT_SF"/>
    <property type="match status" value="1"/>
</dbReference>
<evidence type="ECO:0000256" key="3">
    <source>
        <dbReference type="SAM" id="MobiDB-lite"/>
    </source>
</evidence>
<reference evidence="5 6" key="1">
    <citation type="submission" date="2017-07" db="EMBL/GenBank/DDBJ databases">
        <title>Amycolatopsis alba DSM 44262 Genome sequencing and assembly.</title>
        <authorList>
            <person name="Kaur N."/>
            <person name="Mayilraj S."/>
        </authorList>
    </citation>
    <scope>NUCLEOTIDE SEQUENCE [LARGE SCALE GENOMIC DNA]</scope>
    <source>
        <strain evidence="5 6">DSM 44262</strain>
    </source>
</reference>
<feature type="domain" description="N-acetyltransferase" evidence="4">
    <location>
        <begin position="153"/>
        <end position="315"/>
    </location>
</feature>
<dbReference type="Pfam" id="PF00583">
    <property type="entry name" value="Acetyltransf_1"/>
    <property type="match status" value="1"/>
</dbReference>
<accession>A0A229S4M4</accession>
<dbReference type="AlphaFoldDB" id="A0A229S4M4"/>
<dbReference type="InterPro" id="IPR016181">
    <property type="entry name" value="Acyl_CoA_acyltransferase"/>
</dbReference>
<dbReference type="Gene3D" id="3.40.630.30">
    <property type="match status" value="1"/>
</dbReference>
<comment type="caution">
    <text evidence="5">The sequence shown here is derived from an EMBL/GenBank/DDBJ whole genome shotgun (WGS) entry which is preliminary data.</text>
</comment>
<dbReference type="RefSeq" id="WP_026467298.1">
    <property type="nucleotide sequence ID" value="NZ_KB913032.1"/>
</dbReference>
<evidence type="ECO:0000256" key="1">
    <source>
        <dbReference type="ARBA" id="ARBA00022679"/>
    </source>
</evidence>
<evidence type="ECO:0000259" key="4">
    <source>
        <dbReference type="PROSITE" id="PS51186"/>
    </source>
</evidence>
<evidence type="ECO:0000256" key="2">
    <source>
        <dbReference type="ARBA" id="ARBA00023315"/>
    </source>
</evidence>
<keyword evidence="2" id="KW-0012">Acyltransferase</keyword>
<dbReference type="GO" id="GO:0016747">
    <property type="term" value="F:acyltransferase activity, transferring groups other than amino-acyl groups"/>
    <property type="evidence" value="ECO:0007669"/>
    <property type="project" value="InterPro"/>
</dbReference>
<dbReference type="SUPFAM" id="SSF55729">
    <property type="entry name" value="Acyl-CoA N-acyltransferases (Nat)"/>
    <property type="match status" value="1"/>
</dbReference>
<keyword evidence="6" id="KW-1185">Reference proteome</keyword>
<evidence type="ECO:0000313" key="6">
    <source>
        <dbReference type="Proteomes" id="UP000215563"/>
    </source>
</evidence>
<keyword evidence="1 5" id="KW-0808">Transferase</keyword>
<proteinExistence type="predicted"/>
<gene>
    <name evidence="5" type="ORF">CFP75_05945</name>
</gene>
<evidence type="ECO:0000313" key="5">
    <source>
        <dbReference type="EMBL" id="OXM53902.1"/>
    </source>
</evidence>
<dbReference type="Proteomes" id="UP000215563">
    <property type="component" value="Unassembled WGS sequence"/>
</dbReference>
<sequence length="315" mass="33806">MNSHAIAAGHTERLATVDALLPEMPALEPVEGAVSLSATAGDSVAAGLSVRTEAGPDSVDSPWRALVEHRLEARLTGPRPEAALDALLTRWDEHLKAVAPPGDAETAATVVRPSRDSPGSAELLRRGFAPVLVIAVRPADRLAVTGPPATPGVHIRPAEADDLETAVGLELELQRYDAQFGSVTLREGAEEAITADLSKQLGRENPTLWIAELYGRPLGMVRVQFPGETSWIGHRVAAERVGYLSSLAVAEPARSSGVGSALAAHAHQVFDECGTEVVLLHHALANPRSTPFWYGQGYRPLWTYWQRRPAVYRSR</sequence>
<dbReference type="PROSITE" id="PS51186">
    <property type="entry name" value="GNAT"/>
    <property type="match status" value="1"/>
</dbReference>